<evidence type="ECO:0000313" key="5">
    <source>
        <dbReference type="RefSeq" id="XP_038980935.1"/>
    </source>
</evidence>
<evidence type="ECO:0000313" key="4">
    <source>
        <dbReference type="RefSeq" id="XP_038980934.1"/>
    </source>
</evidence>
<dbReference type="PROSITE" id="PS50250">
    <property type="entry name" value="PCI"/>
    <property type="match status" value="1"/>
</dbReference>
<dbReference type="GeneID" id="103702823"/>
<feature type="compositionally biased region" description="Gly residues" evidence="1">
    <location>
        <begin position="1"/>
        <end position="12"/>
    </location>
</feature>
<dbReference type="InterPro" id="IPR045107">
    <property type="entry name" value="SAC3/GANP/THP3"/>
</dbReference>
<feature type="domain" description="PCI" evidence="2">
    <location>
        <begin position="812"/>
        <end position="993"/>
    </location>
</feature>
<gene>
    <name evidence="4 5" type="primary">LOC103702823</name>
</gene>
<reference evidence="3" key="1">
    <citation type="journal article" date="2019" name="Nat. Commun.">
        <title>Genome-wide association mapping of date palm fruit traits.</title>
        <authorList>
            <person name="Hazzouri K.M."/>
            <person name="Gros-Balthazard M."/>
            <person name="Flowers J.M."/>
            <person name="Copetti D."/>
            <person name="Lemansour A."/>
            <person name="Lebrun M."/>
            <person name="Masmoudi K."/>
            <person name="Ferrand S."/>
            <person name="Dhar M.I."/>
            <person name="Fresquez Z.A."/>
            <person name="Rosas U."/>
            <person name="Zhang J."/>
            <person name="Talag J."/>
            <person name="Lee S."/>
            <person name="Kudrna D."/>
            <person name="Powell R.F."/>
            <person name="Leitch I.J."/>
            <person name="Krueger R.R."/>
            <person name="Wing R.A."/>
            <person name="Amiri K.M.A."/>
            <person name="Purugganan M.D."/>
        </authorList>
    </citation>
    <scope>NUCLEOTIDE SEQUENCE [LARGE SCALE GENOMIC DNA]</scope>
    <source>
        <strain evidence="3">cv. Khalas</strain>
    </source>
</reference>
<evidence type="ECO:0000313" key="3">
    <source>
        <dbReference type="Proteomes" id="UP000228380"/>
    </source>
</evidence>
<sequence length="1016" mass="111363">MMNQVGDGGGEPGAASDSNSGLNHVVDVGQGHASLYPSTSGQQSWPSSTGPTVSWNFYRTNSGLTESGTPSSSGYHYGQGEMAGSGNAQGGVNSASHASASTNVVAATATQQYAGYTPYPSATTPYGYSNTQYQSYYYGYQQPDNDSSSQQVGANQNSGAAYQPLSSFQNSAGSYVHPTSYLGTYYNTGDHQTTAGYENSNYNYQTNWWNNGNCGSYPPHLYPSYTSSDTNSTQSSSAVSTNSLPYQQQYNQWTYYYSQSAPVVSCAPRTENTSLTIGCSVEGGSGGYPYPSNQPPPPGTTSWRKDTGSSGLPSLQEKKDVTAYPSNGSGGVGAPTFQNHHINQMPLYFQKPTDSTPLPHENHEDQQKLLYSQSPRLPLSSTNHVPENSQSPFQAIPVSETRRVSKLQIPTNPRIASNLAVGMPKIDKESSTTNAALKPAYISVSVPKPNIKSSSQDDAEAIIKGTFPPSLRAYVERTFSRCKDDAQRSANQKMMKEVITKASADATLFTRNWDIEPLFPLPSTSLDMVEQNNLQSSVPISSLRRRNKSRWEPVAEENLVDKQPSITSDSVNVASWDHFEGTGRAAESKKYESKEGGCNGVRLFSSPQQTLLSKFAQRPVKKPRLGDFPNAIENGDGSSDSDKEQDLTKYYSSAIALANSPEEKRRREHRSRRFEKVQGNQVESKCHGPNIAGPGSIYTRRASAMILAKNLEDGCSRAVEDIDWDALTVKGTCQEIEKRYLRLTSAPDPATVRTEEVLEKALQMVQTSRKGYSYKCDQLKSIRQDLTVQRIRNVLTVKVYETHARLALEAGDLPEFNQCQSQLKRLYAEGIEGCHMEFSAYNLLCAILHSNSKRDLLSSMTRLSNEAKDDEAVKHALAVRSAVSSGNYVQFFRLYKAAPNLNTCLMDLFVEKMRFEAVKCMSKSYRPTVPVAYIARVLRFSRAVSSENCEDKGKDGLVECEEWLRAHGAILTIDNNGELQLDSKVSSSSLYIPEPEAAVAHGDASLAVDDFLTRAL</sequence>
<dbReference type="AlphaFoldDB" id="A0A8B9ACI5"/>
<dbReference type="GO" id="GO:0005634">
    <property type="term" value="C:nucleus"/>
    <property type="evidence" value="ECO:0007669"/>
    <property type="project" value="TreeGrafter"/>
</dbReference>
<proteinExistence type="predicted"/>
<feature type="region of interest" description="Disordered" evidence="1">
    <location>
        <begin position="659"/>
        <end position="690"/>
    </location>
</feature>
<feature type="region of interest" description="Disordered" evidence="1">
    <location>
        <begin position="623"/>
        <end position="644"/>
    </location>
</feature>
<feature type="region of interest" description="Disordered" evidence="1">
    <location>
        <begin position="286"/>
        <end position="334"/>
    </location>
</feature>
<dbReference type="InterPro" id="IPR005062">
    <property type="entry name" value="SAC3/GANP/THP3_conserved"/>
</dbReference>
<dbReference type="RefSeq" id="XP_038980935.1">
    <property type="nucleotide sequence ID" value="XM_039125007.1"/>
</dbReference>
<dbReference type="RefSeq" id="XP_038980934.1">
    <property type="nucleotide sequence ID" value="XM_039125006.1"/>
</dbReference>
<evidence type="ECO:0000259" key="2">
    <source>
        <dbReference type="PROSITE" id="PS50250"/>
    </source>
</evidence>
<name>A0A8B9ACI5_PHODC</name>
<dbReference type="PANTHER" id="PTHR12436">
    <property type="entry name" value="80 KDA MCM3-ASSOCIATED PROTEIN"/>
    <property type="match status" value="1"/>
</dbReference>
<dbReference type="FunFam" id="1.25.40.990:FF:000005">
    <property type="entry name" value="Putative SAC3/GANP family protein"/>
    <property type="match status" value="1"/>
</dbReference>
<dbReference type="Gene3D" id="1.25.40.990">
    <property type="match status" value="1"/>
</dbReference>
<organism evidence="3 4">
    <name type="scientific">Phoenix dactylifera</name>
    <name type="common">Date palm</name>
    <dbReference type="NCBI Taxonomy" id="42345"/>
    <lineage>
        <taxon>Eukaryota</taxon>
        <taxon>Viridiplantae</taxon>
        <taxon>Streptophyta</taxon>
        <taxon>Embryophyta</taxon>
        <taxon>Tracheophyta</taxon>
        <taxon>Spermatophyta</taxon>
        <taxon>Magnoliopsida</taxon>
        <taxon>Liliopsida</taxon>
        <taxon>Arecaceae</taxon>
        <taxon>Coryphoideae</taxon>
        <taxon>Phoeniceae</taxon>
        <taxon>Phoenix</taxon>
    </lineage>
</organism>
<feature type="region of interest" description="Disordered" evidence="1">
    <location>
        <begin position="1"/>
        <end position="25"/>
    </location>
</feature>
<reference evidence="4 5" key="2">
    <citation type="submission" date="2025-04" db="UniProtKB">
        <authorList>
            <consortium name="RefSeq"/>
        </authorList>
    </citation>
    <scope>IDENTIFICATION</scope>
    <source>
        <tissue evidence="4 5">Young leaves</tissue>
    </source>
</reference>
<accession>A0A8B9ACI5</accession>
<dbReference type="Proteomes" id="UP000228380">
    <property type="component" value="Chromosome 3"/>
</dbReference>
<evidence type="ECO:0000256" key="1">
    <source>
        <dbReference type="SAM" id="MobiDB-lite"/>
    </source>
</evidence>
<feature type="compositionally biased region" description="Polar residues" evidence="1">
    <location>
        <begin position="65"/>
        <end position="74"/>
    </location>
</feature>
<dbReference type="PANTHER" id="PTHR12436:SF4">
    <property type="entry name" value="LEUKOCYTE RECEPTOR CLUSTER MEMBER 8"/>
    <property type="match status" value="1"/>
</dbReference>
<dbReference type="Pfam" id="PF03399">
    <property type="entry name" value="SAC3_GANP"/>
    <property type="match status" value="1"/>
</dbReference>
<dbReference type="OrthoDB" id="199574at2759"/>
<protein>
    <submittedName>
        <fullName evidence="4 5">SAC3 family protein A isoform X1</fullName>
    </submittedName>
</protein>
<feature type="region of interest" description="Disordered" evidence="1">
    <location>
        <begin position="65"/>
        <end position="90"/>
    </location>
</feature>
<dbReference type="InterPro" id="IPR000717">
    <property type="entry name" value="PCI_dom"/>
</dbReference>
<keyword evidence="3" id="KW-1185">Reference proteome</keyword>
<dbReference type="KEGG" id="pda:103702823"/>